<accession>A0A8H4NA49</accession>
<sequence>METRTYKRRPGACEGCKNRKLKCDGGEPTCNKCQANGHTCRYPPRKKRGRPRMKGRKSISSTAAASSMAFESPIMPFNQAESHRSDVQGIWPSPPTFDMDGSGDPSSTSSHQFDDLSISDSLLLEGGQDSNVIDLFDTSQRIFDNVSLTALSPISPEFRTIDGKSELQSKVAELYQSFDVVDFSGTTLLSRITTFNSTHNLTSEPMEKAIQDILSQMNLPVDKPETINGSMGQEDDPGLLRSCLTTFLGQPYMGANFIDRDRLFRLFDEIVVNKRDDAASIALVYGAVATGAKHERVRNPNKCNDPAIATRHFEKAVGMFQRLGGKYTITKFKAALTLGICKNDYLGILRFSQSTKGGAREVKST</sequence>
<keyword evidence="9" id="KW-1185">Reference proteome</keyword>
<name>A0A8H4NA49_9PEZI</name>
<dbReference type="GO" id="GO:0008270">
    <property type="term" value="F:zinc ion binding"/>
    <property type="evidence" value="ECO:0007669"/>
    <property type="project" value="InterPro"/>
</dbReference>
<reference evidence="8" key="1">
    <citation type="submission" date="2020-04" db="EMBL/GenBank/DDBJ databases">
        <title>Genome Assembly and Annotation of Botryosphaeria dothidea sdau 11-99, a Latent Pathogen of Apple Fruit Ring Rot in China.</title>
        <authorList>
            <person name="Yu C."/>
            <person name="Diao Y."/>
            <person name="Lu Q."/>
            <person name="Zhao J."/>
            <person name="Cui S."/>
            <person name="Peng C."/>
            <person name="He B."/>
            <person name="Liu H."/>
        </authorList>
    </citation>
    <scope>NUCLEOTIDE SEQUENCE [LARGE SCALE GENOMIC DNA]</scope>
    <source>
        <strain evidence="8">Sdau11-99</strain>
    </source>
</reference>
<dbReference type="GO" id="GO:0005634">
    <property type="term" value="C:nucleus"/>
    <property type="evidence" value="ECO:0007669"/>
    <property type="project" value="UniProtKB-SubCell"/>
</dbReference>
<feature type="domain" description="Zn(2)-C6 fungal-type" evidence="7">
    <location>
        <begin position="12"/>
        <end position="42"/>
    </location>
</feature>
<dbReference type="PANTHER" id="PTHR47338:SF5">
    <property type="entry name" value="ZN(II)2CYS6 TRANSCRIPTION FACTOR (EUROFUNG)"/>
    <property type="match status" value="1"/>
</dbReference>
<feature type="region of interest" description="Disordered" evidence="6">
    <location>
        <begin position="40"/>
        <end position="65"/>
    </location>
</feature>
<feature type="region of interest" description="Disordered" evidence="6">
    <location>
        <begin position="81"/>
        <end position="113"/>
    </location>
</feature>
<dbReference type="GO" id="GO:0000981">
    <property type="term" value="F:DNA-binding transcription factor activity, RNA polymerase II-specific"/>
    <property type="evidence" value="ECO:0007669"/>
    <property type="project" value="InterPro"/>
</dbReference>
<dbReference type="CDD" id="cd00067">
    <property type="entry name" value="GAL4"/>
    <property type="match status" value="1"/>
</dbReference>
<comment type="subcellular location">
    <subcellularLocation>
        <location evidence="1">Nucleus</location>
    </subcellularLocation>
</comment>
<evidence type="ECO:0000259" key="7">
    <source>
        <dbReference type="PROSITE" id="PS50048"/>
    </source>
</evidence>
<protein>
    <recommendedName>
        <fullName evidence="7">Zn(2)-C6 fungal-type domain-containing protein</fullName>
    </recommendedName>
</protein>
<dbReference type="InterPro" id="IPR050815">
    <property type="entry name" value="TF_fung"/>
</dbReference>
<evidence type="ECO:0000256" key="4">
    <source>
        <dbReference type="ARBA" id="ARBA00023163"/>
    </source>
</evidence>
<dbReference type="SUPFAM" id="SSF57701">
    <property type="entry name" value="Zn2/Cys6 DNA-binding domain"/>
    <property type="match status" value="1"/>
</dbReference>
<dbReference type="PROSITE" id="PS50048">
    <property type="entry name" value="ZN2_CY6_FUNGAL_2"/>
    <property type="match status" value="1"/>
</dbReference>
<dbReference type="InterPro" id="IPR001138">
    <property type="entry name" value="Zn2Cys6_DnaBD"/>
</dbReference>
<evidence type="ECO:0000256" key="1">
    <source>
        <dbReference type="ARBA" id="ARBA00004123"/>
    </source>
</evidence>
<gene>
    <name evidence="8" type="ORF">GTA08_BOTSDO01353</name>
</gene>
<keyword evidence="4" id="KW-0804">Transcription</keyword>
<dbReference type="SMART" id="SM00066">
    <property type="entry name" value="GAL4"/>
    <property type="match status" value="1"/>
</dbReference>
<keyword evidence="3" id="KW-0805">Transcription regulation</keyword>
<dbReference type="PROSITE" id="PS00463">
    <property type="entry name" value="ZN2_CY6_FUNGAL_1"/>
    <property type="match status" value="1"/>
</dbReference>
<evidence type="ECO:0000313" key="9">
    <source>
        <dbReference type="Proteomes" id="UP000572817"/>
    </source>
</evidence>
<dbReference type="PANTHER" id="PTHR47338">
    <property type="entry name" value="ZN(II)2CYS6 TRANSCRIPTION FACTOR (EUROFUNG)-RELATED"/>
    <property type="match status" value="1"/>
</dbReference>
<evidence type="ECO:0000256" key="5">
    <source>
        <dbReference type="ARBA" id="ARBA00023242"/>
    </source>
</evidence>
<evidence type="ECO:0000313" key="8">
    <source>
        <dbReference type="EMBL" id="KAF4312943.1"/>
    </source>
</evidence>
<keyword evidence="5" id="KW-0539">Nucleus</keyword>
<dbReference type="Pfam" id="PF00172">
    <property type="entry name" value="Zn_clus"/>
    <property type="match status" value="1"/>
</dbReference>
<feature type="compositionally biased region" description="Basic residues" evidence="6">
    <location>
        <begin position="43"/>
        <end position="57"/>
    </location>
</feature>
<evidence type="ECO:0000256" key="6">
    <source>
        <dbReference type="SAM" id="MobiDB-lite"/>
    </source>
</evidence>
<organism evidence="8 9">
    <name type="scientific">Botryosphaeria dothidea</name>
    <dbReference type="NCBI Taxonomy" id="55169"/>
    <lineage>
        <taxon>Eukaryota</taxon>
        <taxon>Fungi</taxon>
        <taxon>Dikarya</taxon>
        <taxon>Ascomycota</taxon>
        <taxon>Pezizomycotina</taxon>
        <taxon>Dothideomycetes</taxon>
        <taxon>Dothideomycetes incertae sedis</taxon>
        <taxon>Botryosphaeriales</taxon>
        <taxon>Botryosphaeriaceae</taxon>
        <taxon>Botryosphaeria</taxon>
    </lineage>
</organism>
<keyword evidence="2" id="KW-0479">Metal-binding</keyword>
<dbReference type="Proteomes" id="UP000572817">
    <property type="component" value="Unassembled WGS sequence"/>
</dbReference>
<evidence type="ECO:0000256" key="2">
    <source>
        <dbReference type="ARBA" id="ARBA00022723"/>
    </source>
</evidence>
<dbReference type="OrthoDB" id="5069333at2759"/>
<proteinExistence type="predicted"/>
<dbReference type="AlphaFoldDB" id="A0A8H4NA49"/>
<comment type="caution">
    <text evidence="8">The sequence shown here is derived from an EMBL/GenBank/DDBJ whole genome shotgun (WGS) entry which is preliminary data.</text>
</comment>
<dbReference type="Gene3D" id="4.10.240.10">
    <property type="entry name" value="Zn(2)-C6 fungal-type DNA-binding domain"/>
    <property type="match status" value="1"/>
</dbReference>
<dbReference type="EMBL" id="WWBZ02000001">
    <property type="protein sequence ID" value="KAF4312943.1"/>
    <property type="molecule type" value="Genomic_DNA"/>
</dbReference>
<evidence type="ECO:0000256" key="3">
    <source>
        <dbReference type="ARBA" id="ARBA00023015"/>
    </source>
</evidence>
<dbReference type="InterPro" id="IPR036864">
    <property type="entry name" value="Zn2-C6_fun-type_DNA-bd_sf"/>
</dbReference>